<name>A0A1W1UXQ9_9DEIO</name>
<reference evidence="1 2" key="1">
    <citation type="submission" date="2017-04" db="EMBL/GenBank/DDBJ databases">
        <authorList>
            <person name="Afonso C.L."/>
            <person name="Miller P.J."/>
            <person name="Scott M.A."/>
            <person name="Spackman E."/>
            <person name="Goraichik I."/>
            <person name="Dimitrov K.M."/>
            <person name="Suarez D.L."/>
            <person name="Swayne D.E."/>
        </authorList>
    </citation>
    <scope>NUCLEOTIDE SEQUENCE [LARGE SCALE GENOMIC DNA]</scope>
    <source>
        <strain evidence="1 2">KR-140</strain>
    </source>
</reference>
<dbReference type="Proteomes" id="UP000192582">
    <property type="component" value="Unassembled WGS sequence"/>
</dbReference>
<dbReference type="OrthoDB" id="69048at2"/>
<gene>
    <name evidence="1" type="ORF">SAMN00790413_03573</name>
</gene>
<accession>A0A1W1UXQ9</accession>
<dbReference type="RefSeq" id="WP_084047492.1">
    <property type="nucleotide sequence ID" value="NZ_FWWU01000008.1"/>
</dbReference>
<protein>
    <submittedName>
        <fullName evidence="1">Uncharacterized protein</fullName>
    </submittedName>
</protein>
<organism evidence="1 2">
    <name type="scientific">Deinococcus hopiensis KR-140</name>
    <dbReference type="NCBI Taxonomy" id="695939"/>
    <lineage>
        <taxon>Bacteria</taxon>
        <taxon>Thermotogati</taxon>
        <taxon>Deinococcota</taxon>
        <taxon>Deinococci</taxon>
        <taxon>Deinococcales</taxon>
        <taxon>Deinococcaceae</taxon>
        <taxon>Deinococcus</taxon>
    </lineage>
</organism>
<evidence type="ECO:0000313" key="1">
    <source>
        <dbReference type="EMBL" id="SMB85863.1"/>
    </source>
</evidence>
<dbReference type="EMBL" id="FWWU01000008">
    <property type="protein sequence ID" value="SMB85863.1"/>
    <property type="molecule type" value="Genomic_DNA"/>
</dbReference>
<sequence length="157" mass="17606">MNVIVAPDGRAALWAALLTLPVTWDWNDLPKGGVTLPSGLHFEYLQVDTDTFCLYMTLLESEPFYTQLEDGEGDFTDEERDNPDLGIARYHDEADKQLQAMVVEATNVLGEPDERQAGASWLLEDRTIYLRDVQWDKETPIEVGVVLLPPGVARVSL</sequence>
<evidence type="ECO:0000313" key="2">
    <source>
        <dbReference type="Proteomes" id="UP000192582"/>
    </source>
</evidence>
<proteinExistence type="predicted"/>
<dbReference type="AlphaFoldDB" id="A0A1W1UXQ9"/>
<keyword evidence="2" id="KW-1185">Reference proteome</keyword>